<accession>A0A0D1M631</accession>
<reference evidence="2 3" key="1">
    <citation type="submission" date="2015-01" db="EMBL/GenBank/DDBJ databases">
        <title>Genome of Sphingomonas taxi strain 30a.</title>
        <authorList>
            <person name="Eevers N."/>
            <person name="Van Hamme J."/>
            <person name="Bottos E."/>
            <person name="Weyens N."/>
            <person name="Vangronsveld J."/>
        </authorList>
    </citation>
    <scope>NUCLEOTIDE SEQUENCE [LARGE SCALE GENOMIC DNA]</scope>
    <source>
        <strain evidence="2 3">30a</strain>
    </source>
</reference>
<dbReference type="Proteomes" id="UP000033203">
    <property type="component" value="Unassembled WGS sequence"/>
</dbReference>
<dbReference type="EMBL" id="JXTP01000082">
    <property type="protein sequence ID" value="KIU26302.1"/>
    <property type="molecule type" value="Genomic_DNA"/>
</dbReference>
<dbReference type="InterPro" id="IPR021255">
    <property type="entry name" value="DUF2807"/>
</dbReference>
<dbReference type="Pfam" id="PF10988">
    <property type="entry name" value="DUF2807"/>
    <property type="match status" value="1"/>
</dbReference>
<proteinExistence type="predicted"/>
<name>A0A0D1M631_9SPHN</name>
<evidence type="ECO:0000313" key="3">
    <source>
        <dbReference type="Proteomes" id="UP000033203"/>
    </source>
</evidence>
<protein>
    <recommendedName>
        <fullName evidence="1">Putative auto-transporter adhesin head GIN domain-containing protein</fullName>
    </recommendedName>
</protein>
<sequence length="241" mass="24039">MHRIAIALMGAASLTACSVGSDEGSTVPASGSGPTRTYAVEGFDRIAVAGADDVDVRAGTAFSVRAEGPADELDTLRIARDGRDLVIGRQKRVFGFGGGKGVKVFVTLPRLSEANIVGSGTMTVDRIEGTTFEANIAGSGDLNIAALTTDAAEVNIAGAGTLRAGGAIKRLEANVMGSGSLDAAGLRVGEADVTVAGSGNVRAAVSGRAKVELMGSGNVDLGAAAQCDVSKKGSGSVRCGR</sequence>
<dbReference type="Gene3D" id="2.160.20.120">
    <property type="match status" value="1"/>
</dbReference>
<dbReference type="PATRIC" id="fig|1549858.7.peg.3213"/>
<comment type="caution">
    <text evidence="2">The sequence shown here is derived from an EMBL/GenBank/DDBJ whole genome shotgun (WGS) entry which is preliminary data.</text>
</comment>
<evidence type="ECO:0000259" key="1">
    <source>
        <dbReference type="Pfam" id="PF10988"/>
    </source>
</evidence>
<dbReference type="PROSITE" id="PS51257">
    <property type="entry name" value="PROKAR_LIPOPROTEIN"/>
    <property type="match status" value="1"/>
</dbReference>
<feature type="domain" description="Putative auto-transporter adhesin head GIN" evidence="1">
    <location>
        <begin position="43"/>
        <end position="220"/>
    </location>
</feature>
<organism evidence="2 3">
    <name type="scientific">Sphingomonas melonis</name>
    <dbReference type="NCBI Taxonomy" id="152682"/>
    <lineage>
        <taxon>Bacteria</taxon>
        <taxon>Pseudomonadati</taxon>
        <taxon>Pseudomonadota</taxon>
        <taxon>Alphaproteobacteria</taxon>
        <taxon>Sphingomonadales</taxon>
        <taxon>Sphingomonadaceae</taxon>
        <taxon>Sphingomonas</taxon>
    </lineage>
</organism>
<evidence type="ECO:0000313" key="2">
    <source>
        <dbReference type="EMBL" id="KIU26302.1"/>
    </source>
</evidence>
<dbReference type="AlphaFoldDB" id="A0A0D1M631"/>
<gene>
    <name evidence="2" type="ORF">SR41_15275</name>
</gene>